<evidence type="ECO:0000313" key="3">
    <source>
        <dbReference type="EMBL" id="GAA5053172.1"/>
    </source>
</evidence>
<feature type="region of interest" description="Disordered" evidence="1">
    <location>
        <begin position="1"/>
        <end position="22"/>
    </location>
</feature>
<accession>A0ABP9KAQ5</accession>
<reference evidence="4" key="1">
    <citation type="journal article" date="2019" name="Int. J. Syst. Evol. Microbiol.">
        <title>The Global Catalogue of Microorganisms (GCM) 10K type strain sequencing project: providing services to taxonomists for standard genome sequencing and annotation.</title>
        <authorList>
            <consortium name="The Broad Institute Genomics Platform"/>
            <consortium name="The Broad Institute Genome Sequencing Center for Infectious Disease"/>
            <person name="Wu L."/>
            <person name="Ma J."/>
        </authorList>
    </citation>
    <scope>NUCLEOTIDE SEQUENCE [LARGE SCALE GENOMIC DNA]</scope>
    <source>
        <strain evidence="4">JCM 18298</strain>
    </source>
</reference>
<comment type="caution">
    <text evidence="3">The sequence shown here is derived from an EMBL/GenBank/DDBJ whole genome shotgun (WGS) entry which is preliminary data.</text>
</comment>
<dbReference type="Pfam" id="PF20226">
    <property type="entry name" value="DUF6585"/>
    <property type="match status" value="1"/>
</dbReference>
<feature type="transmembrane region" description="Helical" evidence="2">
    <location>
        <begin position="77"/>
        <end position="96"/>
    </location>
</feature>
<dbReference type="EMBL" id="BAABJM010000002">
    <property type="protein sequence ID" value="GAA5053172.1"/>
    <property type="molecule type" value="Genomic_DNA"/>
</dbReference>
<keyword evidence="2" id="KW-0472">Membrane</keyword>
<dbReference type="RefSeq" id="WP_345495622.1">
    <property type="nucleotide sequence ID" value="NZ_BAABJM010000002.1"/>
</dbReference>
<proteinExistence type="predicted"/>
<keyword evidence="2" id="KW-1133">Transmembrane helix</keyword>
<keyword evidence="4" id="KW-1185">Reference proteome</keyword>
<dbReference type="Proteomes" id="UP001500603">
    <property type="component" value="Unassembled WGS sequence"/>
</dbReference>
<protein>
    <submittedName>
        <fullName evidence="3">Uncharacterized protein</fullName>
    </submittedName>
</protein>
<name>A0ABP9KAQ5_9NOCA</name>
<organism evidence="3 4">
    <name type="scientific">Nocardia callitridis</name>
    <dbReference type="NCBI Taxonomy" id="648753"/>
    <lineage>
        <taxon>Bacteria</taxon>
        <taxon>Bacillati</taxon>
        <taxon>Actinomycetota</taxon>
        <taxon>Actinomycetes</taxon>
        <taxon>Mycobacteriales</taxon>
        <taxon>Nocardiaceae</taxon>
        <taxon>Nocardia</taxon>
    </lineage>
</organism>
<evidence type="ECO:0000313" key="4">
    <source>
        <dbReference type="Proteomes" id="UP001500603"/>
    </source>
</evidence>
<gene>
    <name evidence="3" type="ORF">GCM10023318_26730</name>
</gene>
<keyword evidence="2" id="KW-0812">Transmembrane</keyword>
<evidence type="ECO:0000256" key="1">
    <source>
        <dbReference type="SAM" id="MobiDB-lite"/>
    </source>
</evidence>
<feature type="compositionally biased region" description="Basic and acidic residues" evidence="1">
    <location>
        <begin position="12"/>
        <end position="22"/>
    </location>
</feature>
<dbReference type="InterPro" id="IPR046492">
    <property type="entry name" value="DUF6585"/>
</dbReference>
<sequence length="275" mass="30311">MSEQRRRQRSTAAHDPRLVTRPEDAEAAAAAAGLGERRRSFGPHPHNWPRVHRFGFLALAFAALAIIGVVVGSPTIFVIILGVVVFACLVGWALTVTKALRLTNGIERLDLYDGGLTAAFDGQLRVVRYDATTMTQDVVRHIRNGRHTHTTYGYTLTDIAGERFALRGGFANPTEWGPAIQDAVADIRLPQAYGVLQSGGRLDFGDLWISAVEIGSARQTIAWEQVELITTDRGPVTVLVAGQWHELSPTVVRDIPDFPIFHTLAEHLRRTHTRV</sequence>
<feature type="transmembrane region" description="Helical" evidence="2">
    <location>
        <begin position="54"/>
        <end position="71"/>
    </location>
</feature>
<evidence type="ECO:0000256" key="2">
    <source>
        <dbReference type="SAM" id="Phobius"/>
    </source>
</evidence>